<dbReference type="AlphaFoldDB" id="A0A8S2A5U8"/>
<accession>A0A8S2A5U8</accession>
<dbReference type="Proteomes" id="UP000682877">
    <property type="component" value="Chromosome 3"/>
</dbReference>
<reference evidence="1" key="1">
    <citation type="submission" date="2021-01" db="EMBL/GenBank/DDBJ databases">
        <authorList>
            <person name="Bezrukov I."/>
        </authorList>
    </citation>
    <scope>NUCLEOTIDE SEQUENCE</scope>
</reference>
<gene>
    <name evidence="1" type="ORF">AARE701A_LOCUS7977</name>
</gene>
<protein>
    <submittedName>
        <fullName evidence="1">Uncharacterized protein</fullName>
    </submittedName>
</protein>
<proteinExistence type="predicted"/>
<name>A0A8S2A5U8_ARAAE</name>
<evidence type="ECO:0000313" key="2">
    <source>
        <dbReference type="Proteomes" id="UP000682877"/>
    </source>
</evidence>
<sequence>MGTRGMCFSFDCSHTKISIPKCELSIFQIIPLILGTIMAMGRLNRAGIMVYGGTSKPGHL</sequence>
<keyword evidence="2" id="KW-1185">Reference proteome</keyword>
<organism evidence="1 2">
    <name type="scientific">Arabidopsis arenosa</name>
    <name type="common">Sand rock-cress</name>
    <name type="synonym">Cardaminopsis arenosa</name>
    <dbReference type="NCBI Taxonomy" id="38785"/>
    <lineage>
        <taxon>Eukaryota</taxon>
        <taxon>Viridiplantae</taxon>
        <taxon>Streptophyta</taxon>
        <taxon>Embryophyta</taxon>
        <taxon>Tracheophyta</taxon>
        <taxon>Spermatophyta</taxon>
        <taxon>Magnoliopsida</taxon>
        <taxon>eudicotyledons</taxon>
        <taxon>Gunneridae</taxon>
        <taxon>Pentapetalae</taxon>
        <taxon>rosids</taxon>
        <taxon>malvids</taxon>
        <taxon>Brassicales</taxon>
        <taxon>Brassicaceae</taxon>
        <taxon>Camelineae</taxon>
        <taxon>Arabidopsis</taxon>
    </lineage>
</organism>
<dbReference type="EMBL" id="LR999453">
    <property type="protein sequence ID" value="CAE5968942.1"/>
    <property type="molecule type" value="Genomic_DNA"/>
</dbReference>
<evidence type="ECO:0000313" key="1">
    <source>
        <dbReference type="EMBL" id="CAE5968942.1"/>
    </source>
</evidence>